<feature type="region of interest" description="Disordered" evidence="1">
    <location>
        <begin position="22"/>
        <end position="74"/>
    </location>
</feature>
<dbReference type="RefSeq" id="XP_018844037.2">
    <property type="nucleotide sequence ID" value="XM_018988492.2"/>
</dbReference>
<sequence length="137" mass="15012">METRPDRPFSYWEGRSQISHGGSGLLHEMGRGGGFSFHHSSSNHKDKSQVLISGTPSSQQAGGSNQQGPPEYPKERLVAQKDSWADELLRVLWAHKTSVKTATGEIPFALVYGAKAVVPVKVGMATSQIQHFRLDLQ</sequence>
<organism evidence="2 3">
    <name type="scientific">Juglans regia</name>
    <name type="common">English walnut</name>
    <dbReference type="NCBI Taxonomy" id="51240"/>
    <lineage>
        <taxon>Eukaryota</taxon>
        <taxon>Viridiplantae</taxon>
        <taxon>Streptophyta</taxon>
        <taxon>Embryophyta</taxon>
        <taxon>Tracheophyta</taxon>
        <taxon>Spermatophyta</taxon>
        <taxon>Magnoliopsida</taxon>
        <taxon>eudicotyledons</taxon>
        <taxon>Gunneridae</taxon>
        <taxon>Pentapetalae</taxon>
        <taxon>rosids</taxon>
        <taxon>fabids</taxon>
        <taxon>Fagales</taxon>
        <taxon>Juglandaceae</taxon>
        <taxon>Juglans</taxon>
    </lineage>
</organism>
<evidence type="ECO:0000313" key="3">
    <source>
        <dbReference type="RefSeq" id="XP_018844037.2"/>
    </source>
</evidence>
<dbReference type="KEGG" id="jre:109008410"/>
<protein>
    <submittedName>
        <fullName evidence="3">Uncharacterized protein LOC109008410</fullName>
    </submittedName>
</protein>
<feature type="compositionally biased region" description="Low complexity" evidence="1">
    <location>
        <begin position="56"/>
        <end position="69"/>
    </location>
</feature>
<accession>A0A2I4GJG4</accession>
<dbReference type="Proteomes" id="UP000235220">
    <property type="component" value="Chromosome 7"/>
</dbReference>
<dbReference type="Gene3D" id="3.30.420.10">
    <property type="entry name" value="Ribonuclease H-like superfamily/Ribonuclease H"/>
    <property type="match status" value="1"/>
</dbReference>
<dbReference type="PANTHER" id="PTHR48475">
    <property type="entry name" value="RIBONUCLEASE H"/>
    <property type="match status" value="1"/>
</dbReference>
<dbReference type="AlphaFoldDB" id="A0A2I4GJG4"/>
<dbReference type="InterPro" id="IPR036397">
    <property type="entry name" value="RNaseH_sf"/>
</dbReference>
<proteinExistence type="predicted"/>
<name>A0A2I4GJG4_JUGRE</name>
<dbReference type="GO" id="GO:0003676">
    <property type="term" value="F:nucleic acid binding"/>
    <property type="evidence" value="ECO:0007669"/>
    <property type="project" value="InterPro"/>
</dbReference>
<keyword evidence="2" id="KW-1185">Reference proteome</keyword>
<dbReference type="PANTHER" id="PTHR48475:SF2">
    <property type="entry name" value="RIBONUCLEASE H"/>
    <property type="match status" value="1"/>
</dbReference>
<evidence type="ECO:0000313" key="2">
    <source>
        <dbReference type="Proteomes" id="UP000235220"/>
    </source>
</evidence>
<dbReference type="GeneID" id="109008410"/>
<reference evidence="3" key="1">
    <citation type="submission" date="2025-08" db="UniProtKB">
        <authorList>
            <consortium name="RefSeq"/>
        </authorList>
    </citation>
    <scope>IDENTIFICATION</scope>
    <source>
        <tissue evidence="3">Leaves</tissue>
    </source>
</reference>
<dbReference type="OrthoDB" id="1739513at2759"/>
<evidence type="ECO:0000256" key="1">
    <source>
        <dbReference type="SAM" id="MobiDB-lite"/>
    </source>
</evidence>
<gene>
    <name evidence="3" type="primary">LOC109008410</name>
</gene>
<dbReference type="Gramene" id="Jr07_14530_p1">
    <property type="protein sequence ID" value="cds.Jr07_14530_p1"/>
    <property type="gene ID" value="Jr07_14530"/>
</dbReference>